<proteinExistence type="inferred from homology"/>
<dbReference type="GO" id="GO:0003743">
    <property type="term" value="F:translation initiation factor activity"/>
    <property type="evidence" value="ECO:0007669"/>
    <property type="project" value="UniProtKB-KW"/>
</dbReference>
<dbReference type="InterPro" id="IPR005225">
    <property type="entry name" value="Small_GTP-bd"/>
</dbReference>
<dbReference type="CDD" id="cd03692">
    <property type="entry name" value="mtIF2_IVc"/>
    <property type="match status" value="1"/>
</dbReference>
<sequence>MLHAGRRWLSSKPASILDRVREALRLRQQGIVPNRPGAAPPNPAAEPATTPPAAPSKLREQLKNMSIAPAPARAQGPATVPPPSVHDDKVKRFMEKLAGRPAHTPRSHLPRPVPDRGDDERDQRKKRKKTLIEQRRRRMILTEGDKLSVREFSQLLGISMPAVAGALRRLGEDIPWRGFADVLVATETVQVAAMELQVPFDVELTPPMGDGDDEVFVEKSFAKDAEAQTRPVVVSVVGHVDHGKTTLLDTLRDTRIAQSEVGGITQRIGAFALALTPAISSTFIDTPGHAAFCSMRVNACRITDVVILVVAADSGVQDQTIESIKAIRNEDLPVVVALTKCDLPGADPDSVRRSLMDHGLVSEELGGDVQMVEVSSKTGAGLDDLRESVGLQAEMCEPQAIFSGPARAVVIESQIVRGLGPSVTAIVRRGTLDVGNVIVCGEHMGVVKALHDDLGKKVRSATPAQAVAIMGMKTVPSPGTELVVVDNEQRAKRIVAQRVALREQQDLKNSALWEAPAPEQSTASGQPNAAPHEPMRMIIRAESSGSVDALLGFINRIPQKHVQLAVLLSGVGPITEADVKLAQESGATVFGFGVNPQGPAKKLATTAGVQIRTERIIYKIMDLIVAAINERMPLKSTVETTGRAHVLAIFDLHGARGRITSRAAGSRIVHGKFEKSSRVRVFRNNNVIWEGSVFTLRHFKDEVPAVEKGSECGIVLDGFNDFVQGDIIECFRATEERETISVDDTLKRTAEWRYEM</sequence>
<feature type="compositionally biased region" description="Basic and acidic residues" evidence="11">
    <location>
        <begin position="85"/>
        <end position="98"/>
    </location>
</feature>
<keyword evidence="7 14" id="KW-0496">Mitochondrion</keyword>
<dbReference type="InterPro" id="IPR015760">
    <property type="entry name" value="TIF_IF2"/>
</dbReference>
<evidence type="ECO:0000256" key="9">
    <source>
        <dbReference type="ARBA" id="ARBA00025162"/>
    </source>
</evidence>
<reference evidence="13 15" key="1">
    <citation type="submission" date="2015-02" db="EMBL/GenBank/DDBJ databases">
        <authorList>
            <person name="Chooi Y.-H."/>
        </authorList>
    </citation>
    <scope>NUCLEOTIDE SEQUENCE [LARGE SCALE GENOMIC DNA]</scope>
    <source>
        <strain evidence="13">E3</strain>
    </source>
</reference>
<dbReference type="CDD" id="cd01887">
    <property type="entry name" value="IF2_eIF5B"/>
    <property type="match status" value="1"/>
</dbReference>
<evidence type="ECO:0000313" key="13">
    <source>
        <dbReference type="EMBL" id="CEP00328.1"/>
    </source>
</evidence>
<dbReference type="Gene3D" id="2.40.30.10">
    <property type="entry name" value="Translation factors"/>
    <property type="match status" value="2"/>
</dbReference>
<evidence type="ECO:0000256" key="3">
    <source>
        <dbReference type="ARBA" id="ARBA00022540"/>
    </source>
</evidence>
<dbReference type="EMBL" id="CDSF01000100">
    <property type="protein sequence ID" value="CEP00328.1"/>
    <property type="molecule type" value="Genomic_DNA"/>
</dbReference>
<dbReference type="EMBL" id="OVEO01000003">
    <property type="protein sequence ID" value="SPQ95106.1"/>
    <property type="molecule type" value="Genomic_DNA"/>
</dbReference>
<evidence type="ECO:0000313" key="15">
    <source>
        <dbReference type="Proteomes" id="UP000039324"/>
    </source>
</evidence>
<dbReference type="Proteomes" id="UP000039324">
    <property type="component" value="Unassembled WGS sequence"/>
</dbReference>
<dbReference type="PROSITE" id="PS51722">
    <property type="entry name" value="G_TR_2"/>
    <property type="match status" value="1"/>
</dbReference>
<dbReference type="InterPro" id="IPR000178">
    <property type="entry name" value="TF_IF2_bacterial-like"/>
</dbReference>
<dbReference type="InterPro" id="IPR000795">
    <property type="entry name" value="T_Tr_GTP-bd_dom"/>
</dbReference>
<comment type="subcellular location">
    <subcellularLocation>
        <location evidence="1">Mitochondrion</location>
    </subcellularLocation>
</comment>
<dbReference type="GO" id="GO:0005525">
    <property type="term" value="F:GTP binding"/>
    <property type="evidence" value="ECO:0007669"/>
    <property type="project" value="UniProtKB-KW"/>
</dbReference>
<gene>
    <name evidence="13" type="ORF">PBRA_008062</name>
    <name evidence="14" type="ORF">PLBR_LOCUS2321</name>
</gene>
<evidence type="ECO:0000256" key="10">
    <source>
        <dbReference type="ARBA" id="ARBA00044200"/>
    </source>
</evidence>
<dbReference type="OrthoDB" id="361630at2759"/>
<keyword evidence="6" id="KW-0809">Transit peptide</keyword>
<evidence type="ECO:0000256" key="4">
    <source>
        <dbReference type="ARBA" id="ARBA00022741"/>
    </source>
</evidence>
<dbReference type="NCBIfam" id="TIGR00487">
    <property type="entry name" value="IF-2"/>
    <property type="match status" value="1"/>
</dbReference>
<dbReference type="InterPro" id="IPR027417">
    <property type="entry name" value="P-loop_NTPase"/>
</dbReference>
<organism evidence="13 15">
    <name type="scientific">Plasmodiophora brassicae</name>
    <name type="common">Clubroot disease agent</name>
    <dbReference type="NCBI Taxonomy" id="37360"/>
    <lineage>
        <taxon>Eukaryota</taxon>
        <taxon>Sar</taxon>
        <taxon>Rhizaria</taxon>
        <taxon>Endomyxa</taxon>
        <taxon>Phytomyxea</taxon>
        <taxon>Plasmodiophorida</taxon>
        <taxon>Plasmodiophoridae</taxon>
        <taxon>Plasmodiophora</taxon>
    </lineage>
</organism>
<dbReference type="Pfam" id="PF22042">
    <property type="entry name" value="EF-G_D2"/>
    <property type="match status" value="1"/>
</dbReference>
<dbReference type="OMA" id="TIVCYQI"/>
<dbReference type="FunFam" id="2.40.30.10:FF:000008">
    <property type="entry name" value="Translation initiation factor IF-2"/>
    <property type="match status" value="1"/>
</dbReference>
<evidence type="ECO:0000256" key="7">
    <source>
        <dbReference type="ARBA" id="ARBA00023128"/>
    </source>
</evidence>
<dbReference type="Gene3D" id="3.40.50.10050">
    <property type="entry name" value="Translation initiation factor IF- 2, domain 3"/>
    <property type="match status" value="1"/>
</dbReference>
<dbReference type="Gene3D" id="3.40.50.300">
    <property type="entry name" value="P-loop containing nucleotide triphosphate hydrolases"/>
    <property type="match status" value="1"/>
</dbReference>
<dbReference type="CDD" id="cd03702">
    <property type="entry name" value="IF2_mtIF2_II"/>
    <property type="match status" value="1"/>
</dbReference>
<dbReference type="Pfam" id="PF00009">
    <property type="entry name" value="GTP_EFTU"/>
    <property type="match status" value="1"/>
</dbReference>
<dbReference type="InterPro" id="IPR023115">
    <property type="entry name" value="TIF_IF2_dom3"/>
</dbReference>
<protein>
    <recommendedName>
        <fullName evidence="10">Translation initiation factor IF-2, mitochondrial</fullName>
    </recommendedName>
</protein>
<dbReference type="InterPro" id="IPR044145">
    <property type="entry name" value="IF2_II"/>
</dbReference>
<evidence type="ECO:0000256" key="2">
    <source>
        <dbReference type="ARBA" id="ARBA00007733"/>
    </source>
</evidence>
<reference evidence="14 16" key="2">
    <citation type="submission" date="2018-03" db="EMBL/GenBank/DDBJ databases">
        <authorList>
            <person name="Fogelqvist J."/>
        </authorList>
    </citation>
    <scope>NUCLEOTIDE SEQUENCE [LARGE SCALE GENOMIC DNA]</scope>
</reference>
<dbReference type="PANTHER" id="PTHR43381">
    <property type="entry name" value="TRANSLATION INITIATION FACTOR IF-2-RELATED"/>
    <property type="match status" value="1"/>
</dbReference>
<feature type="compositionally biased region" description="Basic and acidic residues" evidence="11">
    <location>
        <begin position="113"/>
        <end position="123"/>
    </location>
</feature>
<keyword evidence="4" id="KW-0547">Nucleotide-binding</keyword>
<feature type="region of interest" description="Disordered" evidence="11">
    <location>
        <begin position="27"/>
        <end position="132"/>
    </location>
</feature>
<keyword evidence="15" id="KW-1185">Reference proteome</keyword>
<evidence type="ECO:0000256" key="6">
    <source>
        <dbReference type="ARBA" id="ARBA00022946"/>
    </source>
</evidence>
<evidence type="ECO:0000256" key="5">
    <source>
        <dbReference type="ARBA" id="ARBA00022917"/>
    </source>
</evidence>
<feature type="compositionally biased region" description="Pro residues" evidence="11">
    <location>
        <begin position="38"/>
        <end position="54"/>
    </location>
</feature>
<dbReference type="SUPFAM" id="SSF50447">
    <property type="entry name" value="Translation proteins"/>
    <property type="match status" value="2"/>
</dbReference>
<dbReference type="STRING" id="37360.A0A0G4IYA6"/>
<keyword evidence="3" id="KW-0396">Initiation factor</keyword>
<dbReference type="SUPFAM" id="SSF52540">
    <property type="entry name" value="P-loop containing nucleoside triphosphate hydrolases"/>
    <property type="match status" value="1"/>
</dbReference>
<dbReference type="FunFam" id="3.40.50.300:FF:000019">
    <property type="entry name" value="Translation initiation factor IF-2"/>
    <property type="match status" value="1"/>
</dbReference>
<dbReference type="AlphaFoldDB" id="A0A0G4IYA6"/>
<dbReference type="PROSITE" id="PS01176">
    <property type="entry name" value="IF2"/>
    <property type="match status" value="1"/>
</dbReference>
<evidence type="ECO:0000313" key="14">
    <source>
        <dbReference type="EMBL" id="SPQ95106.1"/>
    </source>
</evidence>
<evidence type="ECO:0000256" key="8">
    <source>
        <dbReference type="ARBA" id="ARBA00023134"/>
    </source>
</evidence>
<feature type="domain" description="Tr-type G" evidence="12">
    <location>
        <begin position="229"/>
        <end position="399"/>
    </location>
</feature>
<evidence type="ECO:0000259" key="12">
    <source>
        <dbReference type="PROSITE" id="PS51722"/>
    </source>
</evidence>
<dbReference type="SUPFAM" id="SSF52156">
    <property type="entry name" value="Initiation factor IF2/eIF5b, domain 3"/>
    <property type="match status" value="1"/>
</dbReference>
<accession>A0A0G4IYA6</accession>
<comment type="function">
    <text evidence="9">One of the essential components for the initiation of protein synthesis. Protects formylmethionyl-tRNA from spontaneous hydrolysis and promotes its binding to the 30S ribosomal subunits. Also involved in the hydrolysis of GTP during the formation of the 70S ribosomal complex.</text>
</comment>
<dbReference type="Proteomes" id="UP000290189">
    <property type="component" value="Unassembled WGS sequence"/>
</dbReference>
<dbReference type="NCBIfam" id="TIGR00231">
    <property type="entry name" value="small_GTP"/>
    <property type="match status" value="1"/>
</dbReference>
<dbReference type="InterPro" id="IPR009000">
    <property type="entry name" value="Transl_B-barrel_sf"/>
</dbReference>
<dbReference type="InterPro" id="IPR053905">
    <property type="entry name" value="EF-G-like_DII"/>
</dbReference>
<evidence type="ECO:0000256" key="11">
    <source>
        <dbReference type="SAM" id="MobiDB-lite"/>
    </source>
</evidence>
<dbReference type="FunFam" id="3.40.50.10050:FF:000001">
    <property type="entry name" value="Translation initiation factor IF-2"/>
    <property type="match status" value="1"/>
</dbReference>
<dbReference type="GO" id="GO:0005739">
    <property type="term" value="C:mitochondrion"/>
    <property type="evidence" value="ECO:0007669"/>
    <property type="project" value="UniProtKB-SubCell"/>
</dbReference>
<geneLocation type="mitochondrion" evidence="14"/>
<comment type="similarity">
    <text evidence="2">Belongs to the TRAFAC class translation factor GTPase superfamily. Classic translation factor GTPase family. IF-2 subfamily.</text>
</comment>
<keyword evidence="5" id="KW-0648">Protein biosynthesis</keyword>
<dbReference type="GO" id="GO:0003924">
    <property type="term" value="F:GTPase activity"/>
    <property type="evidence" value="ECO:0007669"/>
    <property type="project" value="InterPro"/>
</dbReference>
<name>A0A0G4IYA6_PLABS</name>
<dbReference type="InterPro" id="IPR036925">
    <property type="entry name" value="TIF_IF2_dom3_sf"/>
</dbReference>
<dbReference type="PANTHER" id="PTHR43381:SF20">
    <property type="entry name" value="TRANSLATION INITIATION FACTOR IF-2, MITOCHONDRIAL"/>
    <property type="match status" value="1"/>
</dbReference>
<evidence type="ECO:0000313" key="16">
    <source>
        <dbReference type="Proteomes" id="UP000290189"/>
    </source>
</evidence>
<dbReference type="Pfam" id="PF11987">
    <property type="entry name" value="IF-2"/>
    <property type="match status" value="1"/>
</dbReference>
<keyword evidence="8" id="KW-0342">GTP-binding</keyword>
<evidence type="ECO:0000256" key="1">
    <source>
        <dbReference type="ARBA" id="ARBA00004173"/>
    </source>
</evidence>